<dbReference type="SUPFAM" id="SSF53335">
    <property type="entry name" value="S-adenosyl-L-methionine-dependent methyltransferases"/>
    <property type="match status" value="1"/>
</dbReference>
<sequence>MNQLRHPFIAKCLSSQATGPPAHRLRYLDVGCGGGIFAESAARLPTTKSVLGIDPTPEVFAIAESHKRQDPLLMEEGRLRYENISVEQLPLPAKPEDGFDIVSCFEVIEHVSQPAQFLQNLMPHVKPGGWIVLSTIARTWTSWATTVVAAEDIIRMVPKGTHDWNKYINEDELRNWFAKQPGWESPRAMGVVYVPGFGWKEVRGSENWANYFFAVRKKEE</sequence>
<proteinExistence type="predicted"/>
<dbReference type="EMBL" id="ML978714">
    <property type="protein sequence ID" value="KAF2089317.1"/>
    <property type="molecule type" value="Genomic_DNA"/>
</dbReference>
<dbReference type="GO" id="GO:0005739">
    <property type="term" value="C:mitochondrion"/>
    <property type="evidence" value="ECO:0007669"/>
    <property type="project" value="TreeGrafter"/>
</dbReference>
<dbReference type="GO" id="GO:0032259">
    <property type="term" value="P:methylation"/>
    <property type="evidence" value="ECO:0007669"/>
    <property type="project" value="UniProtKB-KW"/>
</dbReference>
<dbReference type="GO" id="GO:0061542">
    <property type="term" value="F:3-demethylubiquinol 3-O-methyltransferase activity"/>
    <property type="evidence" value="ECO:0007669"/>
    <property type="project" value="InterPro"/>
</dbReference>
<evidence type="ECO:0000256" key="4">
    <source>
        <dbReference type="ARBA" id="ARBA00022691"/>
    </source>
</evidence>
<keyword evidence="4" id="KW-0949">S-adenosyl-L-methionine</keyword>
<dbReference type="NCBIfam" id="TIGR01983">
    <property type="entry name" value="UbiG"/>
    <property type="match status" value="1"/>
</dbReference>
<dbReference type="GO" id="GO:0010420">
    <property type="term" value="F:polyprenyldihydroxybenzoate methyltransferase activity"/>
    <property type="evidence" value="ECO:0007669"/>
    <property type="project" value="InterPro"/>
</dbReference>
<dbReference type="CDD" id="cd02440">
    <property type="entry name" value="AdoMet_MTases"/>
    <property type="match status" value="1"/>
</dbReference>
<dbReference type="Pfam" id="PF13489">
    <property type="entry name" value="Methyltransf_23"/>
    <property type="match status" value="1"/>
</dbReference>
<dbReference type="Gene3D" id="3.40.50.150">
    <property type="entry name" value="Vaccinia Virus protein VP39"/>
    <property type="match status" value="1"/>
</dbReference>
<accession>A0A6A5YDA5</accession>
<organism evidence="5 6">
    <name type="scientific">Saccharata proteae CBS 121410</name>
    <dbReference type="NCBI Taxonomy" id="1314787"/>
    <lineage>
        <taxon>Eukaryota</taxon>
        <taxon>Fungi</taxon>
        <taxon>Dikarya</taxon>
        <taxon>Ascomycota</taxon>
        <taxon>Pezizomycotina</taxon>
        <taxon>Dothideomycetes</taxon>
        <taxon>Dothideomycetes incertae sedis</taxon>
        <taxon>Botryosphaeriales</taxon>
        <taxon>Saccharataceae</taxon>
        <taxon>Saccharata</taxon>
    </lineage>
</organism>
<dbReference type="AlphaFoldDB" id="A0A6A5YDA5"/>
<name>A0A6A5YDA5_9PEZI</name>
<dbReference type="OrthoDB" id="3265906at2759"/>
<reference evidence="5" key="1">
    <citation type="journal article" date="2020" name="Stud. Mycol.">
        <title>101 Dothideomycetes genomes: a test case for predicting lifestyles and emergence of pathogens.</title>
        <authorList>
            <person name="Haridas S."/>
            <person name="Albert R."/>
            <person name="Binder M."/>
            <person name="Bloem J."/>
            <person name="Labutti K."/>
            <person name="Salamov A."/>
            <person name="Andreopoulos B."/>
            <person name="Baker S."/>
            <person name="Barry K."/>
            <person name="Bills G."/>
            <person name="Bluhm B."/>
            <person name="Cannon C."/>
            <person name="Castanera R."/>
            <person name="Culley D."/>
            <person name="Daum C."/>
            <person name="Ezra D."/>
            <person name="Gonzalez J."/>
            <person name="Henrissat B."/>
            <person name="Kuo A."/>
            <person name="Liang C."/>
            <person name="Lipzen A."/>
            <person name="Lutzoni F."/>
            <person name="Magnuson J."/>
            <person name="Mondo S."/>
            <person name="Nolan M."/>
            <person name="Ohm R."/>
            <person name="Pangilinan J."/>
            <person name="Park H.-J."/>
            <person name="Ramirez L."/>
            <person name="Alfaro M."/>
            <person name="Sun H."/>
            <person name="Tritt A."/>
            <person name="Yoshinaga Y."/>
            <person name="Zwiers L.-H."/>
            <person name="Turgeon B."/>
            <person name="Goodwin S."/>
            <person name="Spatafora J."/>
            <person name="Crous P."/>
            <person name="Grigoriev I."/>
        </authorList>
    </citation>
    <scope>NUCLEOTIDE SEQUENCE</scope>
    <source>
        <strain evidence="5">CBS 121410</strain>
    </source>
</reference>
<dbReference type="PANTHER" id="PTHR43464:SF19">
    <property type="entry name" value="UBIQUINONE BIOSYNTHESIS O-METHYLTRANSFERASE, MITOCHONDRIAL"/>
    <property type="match status" value="1"/>
</dbReference>
<keyword evidence="1 5" id="KW-0489">Methyltransferase</keyword>
<dbReference type="InterPro" id="IPR029063">
    <property type="entry name" value="SAM-dependent_MTases_sf"/>
</dbReference>
<evidence type="ECO:0000313" key="5">
    <source>
        <dbReference type="EMBL" id="KAF2089317.1"/>
    </source>
</evidence>
<evidence type="ECO:0000313" key="6">
    <source>
        <dbReference type="Proteomes" id="UP000799776"/>
    </source>
</evidence>
<gene>
    <name evidence="5" type="ORF">K490DRAFT_63453</name>
</gene>
<keyword evidence="3" id="KW-0831">Ubiquinone biosynthesis</keyword>
<dbReference type="InterPro" id="IPR010233">
    <property type="entry name" value="UbiG_MeTrfase"/>
</dbReference>
<evidence type="ECO:0000256" key="3">
    <source>
        <dbReference type="ARBA" id="ARBA00022688"/>
    </source>
</evidence>
<protein>
    <submittedName>
        <fullName evidence="5">Ubiquinone biosynthesis O-methyltransferase</fullName>
    </submittedName>
</protein>
<keyword evidence="2 5" id="KW-0808">Transferase</keyword>
<keyword evidence="5" id="KW-0830">Ubiquinone</keyword>
<keyword evidence="6" id="KW-1185">Reference proteome</keyword>
<evidence type="ECO:0000256" key="1">
    <source>
        <dbReference type="ARBA" id="ARBA00022603"/>
    </source>
</evidence>
<dbReference type="PANTHER" id="PTHR43464">
    <property type="entry name" value="METHYLTRANSFERASE"/>
    <property type="match status" value="1"/>
</dbReference>
<evidence type="ECO:0000256" key="2">
    <source>
        <dbReference type="ARBA" id="ARBA00022679"/>
    </source>
</evidence>
<dbReference type="Proteomes" id="UP000799776">
    <property type="component" value="Unassembled WGS sequence"/>
</dbReference>